<comment type="caution">
    <text evidence="6">The sequence shown here is derived from an EMBL/GenBank/DDBJ whole genome shotgun (WGS) entry which is preliminary data.</text>
</comment>
<keyword evidence="4" id="KW-0804">Transcription</keyword>
<dbReference type="SMART" id="SM00342">
    <property type="entry name" value="HTH_ARAC"/>
    <property type="match status" value="1"/>
</dbReference>
<dbReference type="PANTHER" id="PTHR46796">
    <property type="entry name" value="HTH-TYPE TRANSCRIPTIONAL ACTIVATOR RHAS-RELATED"/>
    <property type="match status" value="1"/>
</dbReference>
<dbReference type="InterPro" id="IPR050204">
    <property type="entry name" value="AraC_XylS_family_regulators"/>
</dbReference>
<accession>A0A8J3HUR3</accession>
<dbReference type="Gene3D" id="1.10.10.60">
    <property type="entry name" value="Homeodomain-like"/>
    <property type="match status" value="2"/>
</dbReference>
<dbReference type="PROSITE" id="PS01124">
    <property type="entry name" value="HTH_ARAC_FAMILY_2"/>
    <property type="match status" value="1"/>
</dbReference>
<evidence type="ECO:0000256" key="2">
    <source>
        <dbReference type="ARBA" id="ARBA00023125"/>
    </source>
</evidence>
<gene>
    <name evidence="6" type="ORF">KSX_25650</name>
</gene>
<dbReference type="InterPro" id="IPR037923">
    <property type="entry name" value="HTH-like"/>
</dbReference>
<keyword evidence="2" id="KW-0238">DNA-binding</keyword>
<keyword evidence="7" id="KW-1185">Reference proteome</keyword>
<dbReference type="Proteomes" id="UP000612362">
    <property type="component" value="Unassembled WGS sequence"/>
</dbReference>
<dbReference type="EMBL" id="BNJF01000001">
    <property type="protein sequence ID" value="GHO44402.1"/>
    <property type="molecule type" value="Genomic_DNA"/>
</dbReference>
<dbReference type="GO" id="GO:0043565">
    <property type="term" value="F:sequence-specific DNA binding"/>
    <property type="evidence" value="ECO:0007669"/>
    <property type="project" value="InterPro"/>
</dbReference>
<evidence type="ECO:0000313" key="7">
    <source>
        <dbReference type="Proteomes" id="UP000612362"/>
    </source>
</evidence>
<keyword evidence="3" id="KW-0010">Activator</keyword>
<protein>
    <recommendedName>
        <fullName evidence="5">HTH araC/xylS-type domain-containing protein</fullName>
    </recommendedName>
</protein>
<dbReference type="AlphaFoldDB" id="A0A8J3HUR3"/>
<dbReference type="InterPro" id="IPR018062">
    <property type="entry name" value="HTH_AraC-typ_CS"/>
</dbReference>
<feature type="domain" description="HTH araC/xylS-type" evidence="5">
    <location>
        <begin position="109"/>
        <end position="207"/>
    </location>
</feature>
<dbReference type="InterPro" id="IPR018060">
    <property type="entry name" value="HTH_AraC"/>
</dbReference>
<dbReference type="GO" id="GO:0003700">
    <property type="term" value="F:DNA-binding transcription factor activity"/>
    <property type="evidence" value="ECO:0007669"/>
    <property type="project" value="InterPro"/>
</dbReference>
<evidence type="ECO:0000256" key="4">
    <source>
        <dbReference type="ARBA" id="ARBA00023163"/>
    </source>
</evidence>
<dbReference type="InterPro" id="IPR009057">
    <property type="entry name" value="Homeodomain-like_sf"/>
</dbReference>
<dbReference type="PRINTS" id="PR00032">
    <property type="entry name" value="HTHARAC"/>
</dbReference>
<dbReference type="InterPro" id="IPR020449">
    <property type="entry name" value="Tscrpt_reg_AraC-type_HTH"/>
</dbReference>
<evidence type="ECO:0000256" key="1">
    <source>
        <dbReference type="ARBA" id="ARBA00023015"/>
    </source>
</evidence>
<evidence type="ECO:0000256" key="3">
    <source>
        <dbReference type="ARBA" id="ARBA00023159"/>
    </source>
</evidence>
<evidence type="ECO:0000259" key="5">
    <source>
        <dbReference type="PROSITE" id="PS01124"/>
    </source>
</evidence>
<dbReference type="SUPFAM" id="SSF46689">
    <property type="entry name" value="Homeodomain-like"/>
    <property type="match status" value="2"/>
</dbReference>
<reference evidence="6" key="1">
    <citation type="submission" date="2020-10" db="EMBL/GenBank/DDBJ databases">
        <title>Taxonomic study of unclassified bacteria belonging to the class Ktedonobacteria.</title>
        <authorList>
            <person name="Yabe S."/>
            <person name="Wang C.M."/>
            <person name="Zheng Y."/>
            <person name="Sakai Y."/>
            <person name="Cavaletti L."/>
            <person name="Monciardini P."/>
            <person name="Donadio S."/>
        </authorList>
    </citation>
    <scope>NUCLEOTIDE SEQUENCE</scope>
    <source>
        <strain evidence="6">SOSP1-1</strain>
    </source>
</reference>
<name>A0A8J3HUR3_9CHLR</name>
<dbReference type="PANTHER" id="PTHR46796:SF6">
    <property type="entry name" value="ARAC SUBFAMILY"/>
    <property type="match status" value="1"/>
</dbReference>
<proteinExistence type="predicted"/>
<keyword evidence="1" id="KW-0805">Transcription regulation</keyword>
<dbReference type="SUPFAM" id="SSF51215">
    <property type="entry name" value="Regulatory protein AraC"/>
    <property type="match status" value="1"/>
</dbReference>
<organism evidence="6 7">
    <name type="scientific">Ktedonospora formicarum</name>
    <dbReference type="NCBI Taxonomy" id="2778364"/>
    <lineage>
        <taxon>Bacteria</taxon>
        <taxon>Bacillati</taxon>
        <taxon>Chloroflexota</taxon>
        <taxon>Ktedonobacteria</taxon>
        <taxon>Ktedonobacterales</taxon>
        <taxon>Ktedonobacteraceae</taxon>
        <taxon>Ktedonospora</taxon>
    </lineage>
</organism>
<dbReference type="Pfam" id="PF12833">
    <property type="entry name" value="HTH_18"/>
    <property type="match status" value="1"/>
</dbReference>
<evidence type="ECO:0000313" key="6">
    <source>
        <dbReference type="EMBL" id="GHO44402.1"/>
    </source>
</evidence>
<dbReference type="PROSITE" id="PS00041">
    <property type="entry name" value="HTH_ARAC_FAMILY_1"/>
    <property type="match status" value="1"/>
</dbReference>
<sequence>MAFIAHVPSNHHYYFPPESEHWSFFWLLIRHPYIVSRFVKQIQDFGALLHIEADSILIKRAVEVLEHIYAPVPYDSFVEEENLFRFLIEYERSLFNQRYPQAERERLLQHVRSYVLRTLPQAVGVEALAEIYNMSRSAFSHHFKTITGHPPAQYMTQVRLEEATSQLIYTHQRLEDIALATGFANATHFCKAFRRHFQLSPTAFRRQMRSSSERSKQ</sequence>